<dbReference type="GO" id="GO:0005737">
    <property type="term" value="C:cytoplasm"/>
    <property type="evidence" value="ECO:0007669"/>
    <property type="project" value="UniProtKB-SubCell"/>
</dbReference>
<dbReference type="EMBL" id="JACLZK010000002">
    <property type="protein sequence ID" value="MBC2883047.1"/>
    <property type="molecule type" value="Genomic_DNA"/>
</dbReference>
<dbReference type="Pfam" id="PF05362">
    <property type="entry name" value="Lon_C"/>
    <property type="match status" value="2"/>
</dbReference>
<evidence type="ECO:0000259" key="16">
    <source>
        <dbReference type="PROSITE" id="PS51786"/>
    </source>
</evidence>
<dbReference type="InterPro" id="IPR003959">
    <property type="entry name" value="ATPase_AAA_core"/>
</dbReference>
<dbReference type="GO" id="GO:0034605">
    <property type="term" value="P:cellular response to heat"/>
    <property type="evidence" value="ECO:0007669"/>
    <property type="project" value="UniProtKB-UniRule"/>
</dbReference>
<gene>
    <name evidence="10 18" type="primary">lon</name>
    <name evidence="18" type="ORF">H7R39_07245</name>
</gene>
<evidence type="ECO:0000313" key="19">
    <source>
        <dbReference type="Proteomes" id="UP000552683"/>
    </source>
</evidence>
<dbReference type="Pfam" id="PF00004">
    <property type="entry name" value="AAA"/>
    <property type="match status" value="1"/>
</dbReference>
<evidence type="ECO:0000256" key="2">
    <source>
        <dbReference type="ARBA" id="ARBA00022490"/>
    </source>
</evidence>
<dbReference type="PROSITE" id="PS01046">
    <property type="entry name" value="LON_SER"/>
    <property type="match status" value="1"/>
</dbReference>
<evidence type="ECO:0000256" key="5">
    <source>
        <dbReference type="ARBA" id="ARBA00022801"/>
    </source>
</evidence>
<evidence type="ECO:0000259" key="17">
    <source>
        <dbReference type="PROSITE" id="PS51787"/>
    </source>
</evidence>
<sequence length="808" mass="90708">MQIYESKMFPAQLPVIVEDELFLYPFMITPLFLSDEENIEALNLALESQSPILVVPTKAQNEGAREFDSIYDAGVIGTVMRRVPLPDGRVKILFQGTSKGRIVSRVSSKPLQAVVDVLHEKRPENTKSDALLTVLREKVRDLAALSHFFPPDLLKTIEESAEPSRVCDLILSSLRLKKKTAYEFFIEENLEQKLLKLIDYVIEEIEANKLQREIKNKVHSRIDKVNKEYFLKEQLKQIQQELGSDTSREEEIEEYRKKLEAKKKFMGEDAYKEIKKQIDKLSRMHPDSADANTTQSYLDWVVEVPFENLANKKLSVQEVAKQLNADHYGLERPKDRIEEYFALRELLQLRGVAGKVNNGAILCFAGPPGVGKTSLANSIAKALKRELVRVALGGLEDVNELRGHRRTYIGAMPGRIVQGLIEAKQMNPVVVLDEIDKVGRSFRGDPTAVLLEILDPEQNNKFRDYYLNFNIDLSKVVFVATANDVSAIPPALRDRMEFIELSSYTPQEKFEIAKKYLIPQELKKHGLKPSEVALGKDVLSLIISDYTRESGVRNLRRRLADIFRKAAKRLLEGDVQKITVTTKNLNEFLEKKVFEIEHADKKPQIGQVNGLAWTSVGGDVLKIEAIRIQGKGGLQITGSLGDVMKESAYIAFSLVKVLIDTKKIKVPAKIIPSLPDDVKDGVKKEPSPSEVYRRYDLHIHVPEGATPKDGPSAGITMVTAIASILTDTKVRSDVAMTGEITLSGRVLPIGGLKEKLIAAHKAGIKTALIPRKNYERDLGDIPQDVKNDMQIIPVDVIEDVLKNAFVAK</sequence>
<evidence type="ECO:0000256" key="12">
    <source>
        <dbReference type="PIRSR" id="PIRSR001174-1"/>
    </source>
</evidence>
<dbReference type="InterPro" id="IPR020568">
    <property type="entry name" value="Ribosomal_Su5_D2-typ_SF"/>
</dbReference>
<evidence type="ECO:0000256" key="15">
    <source>
        <dbReference type="RuleBase" id="RU000591"/>
    </source>
</evidence>
<name>A0A842J5G1_9BACT</name>
<protein>
    <recommendedName>
        <fullName evidence="10 11">Lon protease</fullName>
        <ecNumber evidence="10 11">3.4.21.53</ecNumber>
    </recommendedName>
    <alternativeName>
        <fullName evidence="10">ATP-dependent protease La</fullName>
    </alternativeName>
</protein>
<dbReference type="PROSITE" id="PS51786">
    <property type="entry name" value="LON_PROTEOLYTIC"/>
    <property type="match status" value="1"/>
</dbReference>
<keyword evidence="7 10" id="KW-0067">ATP-binding</keyword>
<dbReference type="GO" id="GO:0004176">
    <property type="term" value="F:ATP-dependent peptidase activity"/>
    <property type="evidence" value="ECO:0007669"/>
    <property type="project" value="UniProtKB-UniRule"/>
</dbReference>
<dbReference type="GO" id="GO:0005524">
    <property type="term" value="F:ATP binding"/>
    <property type="evidence" value="ECO:0007669"/>
    <property type="project" value="UniProtKB-UniRule"/>
</dbReference>
<dbReference type="Pfam" id="PF22667">
    <property type="entry name" value="Lon_lid"/>
    <property type="match status" value="1"/>
</dbReference>
<dbReference type="InterPro" id="IPR027417">
    <property type="entry name" value="P-loop_NTPase"/>
</dbReference>
<dbReference type="Gene3D" id="3.40.50.300">
    <property type="entry name" value="P-loop containing nucleotide triphosphate hydrolases"/>
    <property type="match status" value="1"/>
</dbReference>
<dbReference type="GO" id="GO:0016887">
    <property type="term" value="F:ATP hydrolysis activity"/>
    <property type="evidence" value="ECO:0007669"/>
    <property type="project" value="UniProtKB-UniRule"/>
</dbReference>
<feature type="binding site" evidence="10 13">
    <location>
        <begin position="366"/>
        <end position="373"/>
    </location>
    <ligand>
        <name>ATP</name>
        <dbReference type="ChEBI" id="CHEBI:30616"/>
    </ligand>
</feature>
<evidence type="ECO:0000256" key="1">
    <source>
        <dbReference type="ARBA" id="ARBA00004496"/>
    </source>
</evidence>
<dbReference type="HAMAP" id="MF_01973">
    <property type="entry name" value="lon_bact"/>
    <property type="match status" value="1"/>
</dbReference>
<dbReference type="Gene3D" id="1.20.58.1480">
    <property type="match status" value="1"/>
</dbReference>
<dbReference type="GO" id="GO:0006515">
    <property type="term" value="P:protein quality control for misfolded or incompletely synthesized proteins"/>
    <property type="evidence" value="ECO:0007669"/>
    <property type="project" value="UniProtKB-UniRule"/>
</dbReference>
<dbReference type="PANTHER" id="PTHR43718:SF2">
    <property type="entry name" value="LON PROTEASE HOMOLOG, MITOCHONDRIAL"/>
    <property type="match status" value="1"/>
</dbReference>
<dbReference type="InterPro" id="IPR003111">
    <property type="entry name" value="Lon_prtase_N"/>
</dbReference>
<dbReference type="InterPro" id="IPR027065">
    <property type="entry name" value="Lon_Prtase"/>
</dbReference>
<comment type="induction">
    <text evidence="10">By heat shock.</text>
</comment>
<dbReference type="PIRSF" id="PIRSF001174">
    <property type="entry name" value="Lon_proteas"/>
    <property type="match status" value="1"/>
</dbReference>
<accession>A0A842J5G1</accession>
<dbReference type="SMART" id="SM00382">
    <property type="entry name" value="AAA"/>
    <property type="match status" value="1"/>
</dbReference>
<keyword evidence="19" id="KW-1185">Reference proteome</keyword>
<evidence type="ECO:0000313" key="18">
    <source>
        <dbReference type="EMBL" id="MBC2883047.1"/>
    </source>
</evidence>
<comment type="function">
    <text evidence="10">ATP-dependent serine protease that mediates the selective degradation of mutant and abnormal proteins as well as certain short-lived regulatory proteins. Required for cellular homeostasis and for survival from DNA damage and developmental changes induced by stress. Degrades polypeptides processively to yield small peptide fragments that are 5 to 10 amino acids long. Binds to DNA in a double-stranded, site-specific manner.</text>
</comment>
<dbReference type="PRINTS" id="PR00830">
    <property type="entry name" value="ENDOLAPTASE"/>
</dbReference>
<dbReference type="InterPro" id="IPR027543">
    <property type="entry name" value="Lon_bac"/>
</dbReference>
<dbReference type="InterPro" id="IPR003593">
    <property type="entry name" value="AAA+_ATPase"/>
</dbReference>
<comment type="subcellular location">
    <subcellularLocation>
        <location evidence="1 10 11">Cytoplasm</location>
    </subcellularLocation>
</comment>
<evidence type="ECO:0000256" key="6">
    <source>
        <dbReference type="ARBA" id="ARBA00022825"/>
    </source>
</evidence>
<dbReference type="Gene3D" id="3.30.230.10">
    <property type="match status" value="1"/>
</dbReference>
<evidence type="ECO:0000256" key="13">
    <source>
        <dbReference type="PIRSR" id="PIRSR001174-2"/>
    </source>
</evidence>
<dbReference type="SUPFAM" id="SSF88697">
    <property type="entry name" value="PUA domain-like"/>
    <property type="match status" value="1"/>
</dbReference>
<comment type="caution">
    <text evidence="18">The sequence shown here is derived from an EMBL/GenBank/DDBJ whole genome shotgun (WGS) entry which is preliminary data.</text>
</comment>
<proteinExistence type="evidence at transcript level"/>
<evidence type="ECO:0000256" key="4">
    <source>
        <dbReference type="ARBA" id="ARBA00022741"/>
    </source>
</evidence>
<evidence type="ECO:0000256" key="9">
    <source>
        <dbReference type="ARBA" id="ARBA00050665"/>
    </source>
</evidence>
<dbReference type="PROSITE" id="PS51787">
    <property type="entry name" value="LON_N"/>
    <property type="match status" value="1"/>
</dbReference>
<keyword evidence="6 10" id="KW-0720">Serine protease</keyword>
<comment type="similarity">
    <text evidence="10 11 14 15">Belongs to the peptidase S16 family.</text>
</comment>
<dbReference type="FunFam" id="3.40.50.300:FF:000021">
    <property type="entry name" value="Lon protease homolog"/>
    <property type="match status" value="1"/>
</dbReference>
<dbReference type="InterPro" id="IPR054594">
    <property type="entry name" value="Lon_lid"/>
</dbReference>
<dbReference type="CDD" id="cd19500">
    <property type="entry name" value="RecA-like_Lon"/>
    <property type="match status" value="1"/>
</dbReference>
<evidence type="ECO:0000256" key="7">
    <source>
        <dbReference type="ARBA" id="ARBA00022840"/>
    </source>
</evidence>
<dbReference type="InterPro" id="IPR004815">
    <property type="entry name" value="Lon_bac/euk-typ"/>
</dbReference>
<feature type="domain" description="Lon proteolytic" evidence="16">
    <location>
        <begin position="602"/>
        <end position="807"/>
    </location>
</feature>
<keyword evidence="2 10" id="KW-0963">Cytoplasm</keyword>
<evidence type="ECO:0000256" key="11">
    <source>
        <dbReference type="PIRNR" id="PIRNR001174"/>
    </source>
</evidence>
<keyword evidence="5 10" id="KW-0378">Hydrolase</keyword>
<dbReference type="SUPFAM" id="SSF54211">
    <property type="entry name" value="Ribosomal protein S5 domain 2-like"/>
    <property type="match status" value="1"/>
</dbReference>
<organism evidence="18 19">
    <name type="scientific">Campylobacter massiliensis</name>
    <dbReference type="NCBI Taxonomy" id="2762557"/>
    <lineage>
        <taxon>Bacteria</taxon>
        <taxon>Pseudomonadati</taxon>
        <taxon>Campylobacterota</taxon>
        <taxon>Epsilonproteobacteria</taxon>
        <taxon>Campylobacterales</taxon>
        <taxon>Campylobacteraceae</taxon>
        <taxon>Campylobacter</taxon>
    </lineage>
</organism>
<feature type="active site" evidence="10 12">
    <location>
        <position position="755"/>
    </location>
</feature>
<dbReference type="AlphaFoldDB" id="A0A842J5G1"/>
<feature type="active site" evidence="10 12">
    <location>
        <position position="712"/>
    </location>
</feature>
<feature type="domain" description="Lon N-terminal" evidence="17">
    <location>
        <begin position="13"/>
        <end position="205"/>
    </location>
</feature>
<dbReference type="SUPFAM" id="SSF52540">
    <property type="entry name" value="P-loop containing nucleoside triphosphate hydrolases"/>
    <property type="match status" value="1"/>
</dbReference>
<evidence type="ECO:0000256" key="10">
    <source>
        <dbReference type="HAMAP-Rule" id="MF_01973"/>
    </source>
</evidence>
<dbReference type="InterPro" id="IPR046336">
    <property type="entry name" value="Lon_prtase_N_sf"/>
</dbReference>
<dbReference type="InterPro" id="IPR014721">
    <property type="entry name" value="Ribsml_uS5_D2-typ_fold_subgr"/>
</dbReference>
<dbReference type="Gene3D" id="2.30.130.40">
    <property type="entry name" value="LON domain-like"/>
    <property type="match status" value="1"/>
</dbReference>
<evidence type="ECO:0000256" key="8">
    <source>
        <dbReference type="ARBA" id="ARBA00023016"/>
    </source>
</evidence>
<dbReference type="InterPro" id="IPR008269">
    <property type="entry name" value="Lon_proteolytic"/>
</dbReference>
<dbReference type="Gene3D" id="1.20.5.5270">
    <property type="match status" value="1"/>
</dbReference>
<comment type="catalytic activity">
    <reaction evidence="9 10 11 14">
        <text>Hydrolysis of proteins in presence of ATP.</text>
        <dbReference type="EC" id="3.4.21.53"/>
    </reaction>
</comment>
<keyword evidence="8 10" id="KW-0346">Stress response</keyword>
<dbReference type="InterPro" id="IPR008268">
    <property type="entry name" value="Peptidase_S16_AS"/>
</dbReference>
<dbReference type="RefSeq" id="WP_185898621.1">
    <property type="nucleotide sequence ID" value="NZ_JACLZK010000002.1"/>
</dbReference>
<dbReference type="InterPro" id="IPR015947">
    <property type="entry name" value="PUA-like_sf"/>
</dbReference>
<dbReference type="Proteomes" id="UP000552683">
    <property type="component" value="Unassembled WGS sequence"/>
</dbReference>
<dbReference type="Pfam" id="PF02190">
    <property type="entry name" value="LON_substr_bdg"/>
    <property type="match status" value="1"/>
</dbReference>
<reference evidence="18 19" key="1">
    <citation type="submission" date="2020-08" db="EMBL/GenBank/DDBJ databases">
        <title>Complete genome and description of Campylobacter massiliensis Marseille-Q3452 sp. nov.</title>
        <authorList>
            <person name="Antezack A."/>
        </authorList>
    </citation>
    <scope>NUCLEOTIDE SEQUENCE [LARGE SCALE GENOMIC DNA]</scope>
    <source>
        <strain evidence="18 19">Marseille-Q3452</strain>
    </source>
</reference>
<dbReference type="GO" id="GO:0043565">
    <property type="term" value="F:sequence-specific DNA binding"/>
    <property type="evidence" value="ECO:0007669"/>
    <property type="project" value="UniProtKB-UniRule"/>
</dbReference>
<comment type="subunit">
    <text evidence="10 11">Homohexamer. Organized in a ring with a central cavity.</text>
</comment>
<evidence type="ECO:0000256" key="14">
    <source>
        <dbReference type="PROSITE-ProRule" id="PRU01122"/>
    </source>
</evidence>
<dbReference type="NCBIfam" id="TIGR00763">
    <property type="entry name" value="lon"/>
    <property type="match status" value="1"/>
</dbReference>
<evidence type="ECO:0000256" key="3">
    <source>
        <dbReference type="ARBA" id="ARBA00022670"/>
    </source>
</evidence>
<dbReference type="Gene3D" id="1.10.8.60">
    <property type="match status" value="1"/>
</dbReference>
<keyword evidence="4 10" id="KW-0547">Nucleotide-binding</keyword>
<keyword evidence="3 10" id="KW-0645">Protease</keyword>
<dbReference type="PANTHER" id="PTHR43718">
    <property type="entry name" value="LON PROTEASE"/>
    <property type="match status" value="1"/>
</dbReference>
<dbReference type="EC" id="3.4.21.53" evidence="10 11"/>
<dbReference type="GO" id="GO:0004252">
    <property type="term" value="F:serine-type endopeptidase activity"/>
    <property type="evidence" value="ECO:0007669"/>
    <property type="project" value="UniProtKB-UniRule"/>
</dbReference>
<dbReference type="SMART" id="SM00464">
    <property type="entry name" value="LON"/>
    <property type="match status" value="1"/>
</dbReference>